<dbReference type="EMBL" id="CAXLJM020000069">
    <property type="protein sequence ID" value="CAL8125858.1"/>
    <property type="molecule type" value="Genomic_DNA"/>
</dbReference>
<comment type="caution">
    <text evidence="2">The sequence shown here is derived from an EMBL/GenBank/DDBJ whole genome shotgun (WGS) entry which is preliminary data.</text>
</comment>
<feature type="chain" id="PRO_5045707087" evidence="1">
    <location>
        <begin position="24"/>
        <end position="144"/>
    </location>
</feature>
<organism evidence="2 3">
    <name type="scientific">Orchesella dallaii</name>
    <dbReference type="NCBI Taxonomy" id="48710"/>
    <lineage>
        <taxon>Eukaryota</taxon>
        <taxon>Metazoa</taxon>
        <taxon>Ecdysozoa</taxon>
        <taxon>Arthropoda</taxon>
        <taxon>Hexapoda</taxon>
        <taxon>Collembola</taxon>
        <taxon>Entomobryomorpha</taxon>
        <taxon>Entomobryoidea</taxon>
        <taxon>Orchesellidae</taxon>
        <taxon>Orchesellinae</taxon>
        <taxon>Orchesella</taxon>
    </lineage>
</organism>
<keyword evidence="3" id="KW-1185">Reference proteome</keyword>
<evidence type="ECO:0000256" key="1">
    <source>
        <dbReference type="SAM" id="SignalP"/>
    </source>
</evidence>
<protein>
    <submittedName>
        <fullName evidence="2">Uncharacterized protein</fullName>
    </submittedName>
</protein>
<dbReference type="Proteomes" id="UP001642540">
    <property type="component" value="Unassembled WGS sequence"/>
</dbReference>
<proteinExistence type="predicted"/>
<gene>
    <name evidence="2" type="ORF">ODALV1_LOCUS21158</name>
</gene>
<feature type="signal peptide" evidence="1">
    <location>
        <begin position="1"/>
        <end position="23"/>
    </location>
</feature>
<sequence length="144" mass="16768">MGLVNWIILGTVLLVFNWESTSCHKRFEVDRNIKADEKIPLNDWTSYDHDGATNWLNLSLWRTKRAAFGILRLATKRPHKTAAQLNHLPPQDAFMSVRGRKRSHPYSYPNVDSFRYFDEMPTVRILASLNRFRNLNPNNGNSPE</sequence>
<accession>A0ABP1REW4</accession>
<evidence type="ECO:0000313" key="3">
    <source>
        <dbReference type="Proteomes" id="UP001642540"/>
    </source>
</evidence>
<keyword evidence="1" id="KW-0732">Signal</keyword>
<evidence type="ECO:0000313" key="2">
    <source>
        <dbReference type="EMBL" id="CAL8125858.1"/>
    </source>
</evidence>
<name>A0ABP1REW4_9HEXA</name>
<reference evidence="2 3" key="1">
    <citation type="submission" date="2024-08" db="EMBL/GenBank/DDBJ databases">
        <authorList>
            <person name="Cucini C."/>
            <person name="Frati F."/>
        </authorList>
    </citation>
    <scope>NUCLEOTIDE SEQUENCE [LARGE SCALE GENOMIC DNA]</scope>
</reference>